<dbReference type="AlphaFoldDB" id="A0A834L7H3"/>
<evidence type="ECO:0000256" key="7">
    <source>
        <dbReference type="PROSITE-ProRule" id="PRU10040"/>
    </source>
</evidence>
<dbReference type="InterPro" id="IPR011050">
    <property type="entry name" value="Pectin_lyase_fold/virulence"/>
</dbReference>
<dbReference type="GO" id="GO:0030599">
    <property type="term" value="F:pectinesterase activity"/>
    <property type="evidence" value="ECO:0007669"/>
    <property type="project" value="UniProtKB-UniRule"/>
</dbReference>
<keyword evidence="5 8" id="KW-0063">Aspartyl esterase</keyword>
<dbReference type="GO" id="GO:0042545">
    <property type="term" value="P:cell wall modification"/>
    <property type="evidence" value="ECO:0007669"/>
    <property type="project" value="UniProtKB-UniRule"/>
</dbReference>
<feature type="domain" description="Pectinesterase catalytic" evidence="9">
    <location>
        <begin position="27"/>
        <end position="184"/>
    </location>
</feature>
<dbReference type="PANTHER" id="PTHR31321">
    <property type="entry name" value="ACYL-COA THIOESTER HYDROLASE YBHC-RELATED"/>
    <property type="match status" value="1"/>
</dbReference>
<proteinExistence type="inferred from homology"/>
<dbReference type="GO" id="GO:0045490">
    <property type="term" value="P:pectin catabolic process"/>
    <property type="evidence" value="ECO:0007669"/>
    <property type="project" value="UniProtKB-UniRule"/>
</dbReference>
<comment type="caution">
    <text evidence="10">The sequence shown here is derived from an EMBL/GenBank/DDBJ whole genome shotgun (WGS) entry which is preliminary data.</text>
</comment>
<accession>A0A834L7H3</accession>
<keyword evidence="11" id="KW-1185">Reference proteome</keyword>
<comment type="similarity">
    <text evidence="2">Belongs to the pectinesterase family.</text>
</comment>
<evidence type="ECO:0000256" key="5">
    <source>
        <dbReference type="ARBA" id="ARBA00023085"/>
    </source>
</evidence>
<dbReference type="Proteomes" id="UP000626092">
    <property type="component" value="Unassembled WGS sequence"/>
</dbReference>
<dbReference type="InterPro" id="IPR012334">
    <property type="entry name" value="Pectin_lyas_fold"/>
</dbReference>
<evidence type="ECO:0000313" key="11">
    <source>
        <dbReference type="Proteomes" id="UP000626092"/>
    </source>
</evidence>
<dbReference type="EMBL" id="WJXA01000013">
    <property type="protein sequence ID" value="KAF7121030.1"/>
    <property type="molecule type" value="Genomic_DNA"/>
</dbReference>
<organism evidence="10 11">
    <name type="scientific">Rhododendron simsii</name>
    <name type="common">Sims's rhododendron</name>
    <dbReference type="NCBI Taxonomy" id="118357"/>
    <lineage>
        <taxon>Eukaryota</taxon>
        <taxon>Viridiplantae</taxon>
        <taxon>Streptophyta</taxon>
        <taxon>Embryophyta</taxon>
        <taxon>Tracheophyta</taxon>
        <taxon>Spermatophyta</taxon>
        <taxon>Magnoliopsida</taxon>
        <taxon>eudicotyledons</taxon>
        <taxon>Gunneridae</taxon>
        <taxon>Pentapetalae</taxon>
        <taxon>asterids</taxon>
        <taxon>Ericales</taxon>
        <taxon>Ericaceae</taxon>
        <taxon>Ericoideae</taxon>
        <taxon>Rhodoreae</taxon>
        <taxon>Rhododendron</taxon>
    </lineage>
</organism>
<dbReference type="UniPathway" id="UPA00545">
    <property type="reaction ID" value="UER00823"/>
</dbReference>
<dbReference type="PANTHER" id="PTHR31321:SF81">
    <property type="entry name" value="PECTINESTERASE"/>
    <property type="match status" value="1"/>
</dbReference>
<evidence type="ECO:0000256" key="8">
    <source>
        <dbReference type="RuleBase" id="RU000589"/>
    </source>
</evidence>
<evidence type="ECO:0000256" key="6">
    <source>
        <dbReference type="ARBA" id="ARBA00047928"/>
    </source>
</evidence>
<sequence>MRIGSKVFDLKLRNAEMNKVRINVSQVDGTGDFKSIKEALDSILLHSTKRVILTIKPGVYREKIVIPRTLPFITFLGDSNDPPTITWNDTKSVTGTTFSTATVGVNASYFVAINMKFENTATHDEGSVGEQVVALQISETNASFYNCSFYDSQDTLYDHHGVHYFSNCFIQGSVDFIFGYARSLYEIGWDDWDHPERELILFSHLICRTVYYGEYKCGGPGANFTRRVPWARLLTDKEAEPFIGTNYIYGDTWLINPVIRNNLDCNPCFGIYAIN</sequence>
<evidence type="ECO:0000256" key="4">
    <source>
        <dbReference type="ARBA" id="ARBA00022801"/>
    </source>
</evidence>
<evidence type="ECO:0000259" key="9">
    <source>
        <dbReference type="Pfam" id="PF01095"/>
    </source>
</evidence>
<reference evidence="10" key="1">
    <citation type="submission" date="2019-11" db="EMBL/GenBank/DDBJ databases">
        <authorList>
            <person name="Liu Y."/>
            <person name="Hou J."/>
            <person name="Li T.-Q."/>
            <person name="Guan C.-H."/>
            <person name="Wu X."/>
            <person name="Wu H.-Z."/>
            <person name="Ling F."/>
            <person name="Zhang R."/>
            <person name="Shi X.-G."/>
            <person name="Ren J.-P."/>
            <person name="Chen E.-F."/>
            <person name="Sun J.-M."/>
        </authorList>
    </citation>
    <scope>NUCLEOTIDE SEQUENCE</scope>
    <source>
        <strain evidence="10">Adult_tree_wgs_1</strain>
        <tissue evidence="10">Leaves</tissue>
    </source>
</reference>
<name>A0A834L7H3_RHOSS</name>
<comment type="pathway">
    <text evidence="1 8">Glycan metabolism; pectin degradation; 2-dehydro-3-deoxy-D-gluconate from pectin: step 1/5.</text>
</comment>
<evidence type="ECO:0000313" key="10">
    <source>
        <dbReference type="EMBL" id="KAF7121030.1"/>
    </source>
</evidence>
<dbReference type="Pfam" id="PF01095">
    <property type="entry name" value="Pectinesterase"/>
    <property type="match status" value="1"/>
</dbReference>
<evidence type="ECO:0000256" key="3">
    <source>
        <dbReference type="ARBA" id="ARBA00013229"/>
    </source>
</evidence>
<protein>
    <recommendedName>
        <fullName evidence="3 8">Pectinesterase</fullName>
        <ecNumber evidence="3 8">3.1.1.11</ecNumber>
    </recommendedName>
</protein>
<gene>
    <name evidence="10" type="ORF">RHSIM_Rhsim13G0002200</name>
</gene>
<evidence type="ECO:0000256" key="2">
    <source>
        <dbReference type="ARBA" id="ARBA00008891"/>
    </source>
</evidence>
<dbReference type="EC" id="3.1.1.11" evidence="3 8"/>
<dbReference type="PROSITE" id="PS00503">
    <property type="entry name" value="PECTINESTERASE_2"/>
    <property type="match status" value="1"/>
</dbReference>
<dbReference type="InterPro" id="IPR000070">
    <property type="entry name" value="Pectinesterase_cat"/>
</dbReference>
<keyword evidence="4 8" id="KW-0378">Hydrolase</keyword>
<dbReference type="InterPro" id="IPR033131">
    <property type="entry name" value="Pectinesterase_Asp_AS"/>
</dbReference>
<comment type="catalytic activity">
    <reaction evidence="6 8">
        <text>[(1-&gt;4)-alpha-D-galacturonosyl methyl ester](n) + n H2O = [(1-&gt;4)-alpha-D-galacturonosyl](n) + n methanol + n H(+)</text>
        <dbReference type="Rhea" id="RHEA:22380"/>
        <dbReference type="Rhea" id="RHEA-COMP:14570"/>
        <dbReference type="Rhea" id="RHEA-COMP:14573"/>
        <dbReference type="ChEBI" id="CHEBI:15377"/>
        <dbReference type="ChEBI" id="CHEBI:15378"/>
        <dbReference type="ChEBI" id="CHEBI:17790"/>
        <dbReference type="ChEBI" id="CHEBI:140522"/>
        <dbReference type="ChEBI" id="CHEBI:140523"/>
        <dbReference type="EC" id="3.1.1.11"/>
    </reaction>
</comment>
<feature type="active site" evidence="7">
    <location>
        <position position="175"/>
    </location>
</feature>
<dbReference type="OrthoDB" id="2019149at2759"/>
<dbReference type="SUPFAM" id="SSF51126">
    <property type="entry name" value="Pectin lyase-like"/>
    <property type="match status" value="1"/>
</dbReference>
<dbReference type="Gene3D" id="2.160.20.10">
    <property type="entry name" value="Single-stranded right-handed beta-helix, Pectin lyase-like"/>
    <property type="match status" value="2"/>
</dbReference>
<evidence type="ECO:0000256" key="1">
    <source>
        <dbReference type="ARBA" id="ARBA00005184"/>
    </source>
</evidence>